<accession>A0A5S4F270</accession>
<dbReference type="RefSeq" id="WP_138671999.1">
    <property type="nucleotide sequence ID" value="NZ_VCKY01000204.1"/>
</dbReference>
<protein>
    <submittedName>
        <fullName evidence="2">Uncharacterized protein</fullName>
    </submittedName>
</protein>
<evidence type="ECO:0000256" key="1">
    <source>
        <dbReference type="SAM" id="Phobius"/>
    </source>
</evidence>
<evidence type="ECO:0000313" key="3">
    <source>
        <dbReference type="Proteomes" id="UP000309128"/>
    </source>
</evidence>
<organism evidence="2 3">
    <name type="scientific">Nonomuraea turkmeniaca</name>
    <dbReference type="NCBI Taxonomy" id="103838"/>
    <lineage>
        <taxon>Bacteria</taxon>
        <taxon>Bacillati</taxon>
        <taxon>Actinomycetota</taxon>
        <taxon>Actinomycetes</taxon>
        <taxon>Streptosporangiales</taxon>
        <taxon>Streptosporangiaceae</taxon>
        <taxon>Nonomuraea</taxon>
    </lineage>
</organism>
<keyword evidence="1" id="KW-1133">Transmembrane helix</keyword>
<feature type="transmembrane region" description="Helical" evidence="1">
    <location>
        <begin position="7"/>
        <end position="28"/>
    </location>
</feature>
<dbReference type="EMBL" id="VCKY01000204">
    <property type="protein sequence ID" value="TMR10085.1"/>
    <property type="molecule type" value="Genomic_DNA"/>
</dbReference>
<keyword evidence="1" id="KW-0812">Transmembrane</keyword>
<dbReference type="Proteomes" id="UP000309128">
    <property type="component" value="Unassembled WGS sequence"/>
</dbReference>
<comment type="caution">
    <text evidence="2">The sequence shown here is derived from an EMBL/GenBank/DDBJ whole genome shotgun (WGS) entry which is preliminary data.</text>
</comment>
<proteinExistence type="predicted"/>
<gene>
    <name evidence="2" type="ORF">ETD86_40895</name>
</gene>
<feature type="transmembrane region" description="Helical" evidence="1">
    <location>
        <begin position="34"/>
        <end position="56"/>
    </location>
</feature>
<keyword evidence="3" id="KW-1185">Reference proteome</keyword>
<name>A0A5S4F270_9ACTN</name>
<sequence length="64" mass="7196">MTPETFGFWFFTIFLGVLMLIPAAYLLYWIGYLLLALTAAIVEAGKALASLALRLIRTLRLCRS</sequence>
<keyword evidence="1" id="KW-0472">Membrane</keyword>
<dbReference type="AlphaFoldDB" id="A0A5S4F270"/>
<evidence type="ECO:0000313" key="2">
    <source>
        <dbReference type="EMBL" id="TMR10085.1"/>
    </source>
</evidence>
<reference evidence="2 3" key="1">
    <citation type="submission" date="2019-05" db="EMBL/GenBank/DDBJ databases">
        <title>Draft genome sequence of Nonomuraea turkmeniaca DSM 43926.</title>
        <authorList>
            <person name="Saricaoglu S."/>
            <person name="Isik K."/>
        </authorList>
    </citation>
    <scope>NUCLEOTIDE SEQUENCE [LARGE SCALE GENOMIC DNA]</scope>
    <source>
        <strain evidence="2 3">DSM 43926</strain>
    </source>
</reference>